<keyword evidence="2" id="KW-1003">Cell membrane</keyword>
<accession>A0A066UUU0</accession>
<feature type="transmembrane region" description="Helical" evidence="7">
    <location>
        <begin position="127"/>
        <end position="148"/>
    </location>
</feature>
<evidence type="ECO:0000256" key="2">
    <source>
        <dbReference type="ARBA" id="ARBA00022475"/>
    </source>
</evidence>
<name>A0A066UUU0_9VIBR</name>
<dbReference type="InterPro" id="IPR002898">
    <property type="entry name" value="MotA_ExbB_proton_chnl"/>
</dbReference>
<comment type="similarity">
    <text evidence="6">Belongs to the exbB/tolQ family.</text>
</comment>
<evidence type="ECO:0000313" key="10">
    <source>
        <dbReference type="Proteomes" id="UP000027219"/>
    </source>
</evidence>
<proteinExistence type="inferred from homology"/>
<gene>
    <name evidence="9" type="ORF">VFDL14_03075</name>
</gene>
<dbReference type="InterPro" id="IPR050790">
    <property type="entry name" value="ExbB/TolQ_transport"/>
</dbReference>
<evidence type="ECO:0000256" key="4">
    <source>
        <dbReference type="ARBA" id="ARBA00022989"/>
    </source>
</evidence>
<protein>
    <submittedName>
        <fullName evidence="9">TolQ protein</fullName>
    </submittedName>
</protein>
<reference evidence="9 10" key="1">
    <citation type="submission" date="2014-02" db="EMBL/GenBank/DDBJ databases">
        <title>Vibrio fortis Dalian14 Genome Sequencing.</title>
        <authorList>
            <person name="Wang Y."/>
            <person name="Song L."/>
            <person name="Liu G."/>
            <person name="Ding J."/>
        </authorList>
    </citation>
    <scope>NUCLEOTIDE SEQUENCE [LARGE SCALE GENOMIC DNA]</scope>
    <source>
        <strain evidence="9 10">Dalian14</strain>
    </source>
</reference>
<dbReference type="GO" id="GO:0017038">
    <property type="term" value="P:protein import"/>
    <property type="evidence" value="ECO:0007669"/>
    <property type="project" value="TreeGrafter"/>
</dbReference>
<feature type="domain" description="MotA/TolQ/ExbB proton channel" evidence="8">
    <location>
        <begin position="60"/>
        <end position="158"/>
    </location>
</feature>
<sequence length="170" mass="19289">MLEQLLSARFPMDHPIMWAIGLVSLVMWGLIIQCYFRFHSLKQLDLASQIHHVSARYSSITSSELKHVQQGWISQINQHLNLGLNEIKLCVRILPMLGLLGTVDGMMECFEQLNNDNVLNAVSNGISQAMLTTLAGLLAAISGMYLAYNLKRQQQKLVEFCIKQWKTDEN</sequence>
<evidence type="ECO:0000256" key="5">
    <source>
        <dbReference type="ARBA" id="ARBA00023136"/>
    </source>
</evidence>
<dbReference type="EMBL" id="JFFR01000025">
    <property type="protein sequence ID" value="KDN27973.1"/>
    <property type="molecule type" value="Genomic_DNA"/>
</dbReference>
<dbReference type="Proteomes" id="UP000027219">
    <property type="component" value="Unassembled WGS sequence"/>
</dbReference>
<keyword evidence="6" id="KW-0813">Transport</keyword>
<dbReference type="OrthoDB" id="4045at2"/>
<evidence type="ECO:0000313" key="9">
    <source>
        <dbReference type="EMBL" id="KDN27973.1"/>
    </source>
</evidence>
<keyword evidence="10" id="KW-1185">Reference proteome</keyword>
<dbReference type="Pfam" id="PF01618">
    <property type="entry name" value="MotA_ExbB"/>
    <property type="match status" value="1"/>
</dbReference>
<evidence type="ECO:0000256" key="7">
    <source>
        <dbReference type="SAM" id="Phobius"/>
    </source>
</evidence>
<dbReference type="GO" id="GO:0005886">
    <property type="term" value="C:plasma membrane"/>
    <property type="evidence" value="ECO:0007669"/>
    <property type="project" value="UniProtKB-SubCell"/>
</dbReference>
<dbReference type="AlphaFoldDB" id="A0A066UUU0"/>
<keyword evidence="6" id="KW-0653">Protein transport</keyword>
<feature type="transmembrane region" description="Helical" evidence="7">
    <location>
        <begin position="89"/>
        <end position="107"/>
    </location>
</feature>
<evidence type="ECO:0000256" key="1">
    <source>
        <dbReference type="ARBA" id="ARBA00004651"/>
    </source>
</evidence>
<evidence type="ECO:0000259" key="8">
    <source>
        <dbReference type="Pfam" id="PF01618"/>
    </source>
</evidence>
<evidence type="ECO:0000256" key="6">
    <source>
        <dbReference type="RuleBase" id="RU004057"/>
    </source>
</evidence>
<keyword evidence="5 7" id="KW-0472">Membrane</keyword>
<organism evidence="9 10">
    <name type="scientific">Vibrio fortis</name>
    <dbReference type="NCBI Taxonomy" id="212667"/>
    <lineage>
        <taxon>Bacteria</taxon>
        <taxon>Pseudomonadati</taxon>
        <taxon>Pseudomonadota</taxon>
        <taxon>Gammaproteobacteria</taxon>
        <taxon>Vibrionales</taxon>
        <taxon>Vibrionaceae</taxon>
        <taxon>Vibrio</taxon>
    </lineage>
</organism>
<dbReference type="PANTHER" id="PTHR30625:SF18">
    <property type="entry name" value="TONB2 ENERGY TRANSDUCTION SYSTEM INNER MEMBRANE COMPONENT EXBB"/>
    <property type="match status" value="1"/>
</dbReference>
<evidence type="ECO:0000256" key="3">
    <source>
        <dbReference type="ARBA" id="ARBA00022692"/>
    </source>
</evidence>
<comment type="caution">
    <text evidence="9">The sequence shown here is derived from an EMBL/GenBank/DDBJ whole genome shotgun (WGS) entry which is preliminary data.</text>
</comment>
<dbReference type="PANTHER" id="PTHR30625">
    <property type="entry name" value="PROTEIN TOLQ"/>
    <property type="match status" value="1"/>
</dbReference>
<keyword evidence="4 7" id="KW-1133">Transmembrane helix</keyword>
<feature type="transmembrane region" description="Helical" evidence="7">
    <location>
        <begin position="16"/>
        <end position="36"/>
    </location>
</feature>
<comment type="subcellular location">
    <subcellularLocation>
        <location evidence="1">Cell membrane</location>
        <topology evidence="1">Multi-pass membrane protein</topology>
    </subcellularLocation>
    <subcellularLocation>
        <location evidence="6">Membrane</location>
        <topology evidence="6">Multi-pass membrane protein</topology>
    </subcellularLocation>
</comment>
<dbReference type="STRING" id="212667.VFDL14_03075"/>
<keyword evidence="3 7" id="KW-0812">Transmembrane</keyword>